<organism evidence="1 2">
    <name type="scientific">Komagataeibacter oboediens</name>
    <dbReference type="NCBI Taxonomy" id="65958"/>
    <lineage>
        <taxon>Bacteria</taxon>
        <taxon>Pseudomonadati</taxon>
        <taxon>Pseudomonadota</taxon>
        <taxon>Alphaproteobacteria</taxon>
        <taxon>Acetobacterales</taxon>
        <taxon>Acetobacteraceae</taxon>
        <taxon>Komagataeibacter</taxon>
    </lineage>
</organism>
<comment type="caution">
    <text evidence="1">The sequence shown here is derived from an EMBL/GenBank/DDBJ whole genome shotgun (WGS) entry which is preliminary data.</text>
</comment>
<protein>
    <submittedName>
        <fullName evidence="1">DUF4043 domain-containing protein</fullName>
    </submittedName>
</protein>
<gene>
    <name evidence="1" type="ORF">CFR80_18310</name>
</gene>
<name>A0A318QWN6_9PROT</name>
<proteinExistence type="predicted"/>
<reference evidence="1 2" key="1">
    <citation type="submission" date="2017-07" db="EMBL/GenBank/DDBJ databases">
        <title>A draft genome sequence of Komagataeibacter oboediens LMG 18849.</title>
        <authorList>
            <person name="Skraban J."/>
            <person name="Cleenwerck I."/>
            <person name="Vandamme P."/>
            <person name="Trcek J."/>
        </authorList>
    </citation>
    <scope>NUCLEOTIDE SEQUENCE [LARGE SCALE GENOMIC DNA]</scope>
    <source>
        <strain evidence="1 2">LMG 18849</strain>
    </source>
</reference>
<accession>A0A318QWN6</accession>
<evidence type="ECO:0000313" key="1">
    <source>
        <dbReference type="EMBL" id="PYD77313.1"/>
    </source>
</evidence>
<dbReference type="Proteomes" id="UP000247417">
    <property type="component" value="Unassembled WGS sequence"/>
</dbReference>
<feature type="non-terminal residue" evidence="1">
    <location>
        <position position="98"/>
    </location>
</feature>
<evidence type="ECO:0000313" key="2">
    <source>
        <dbReference type="Proteomes" id="UP000247417"/>
    </source>
</evidence>
<sequence length="98" mass="10752">MAIANFPASLQPIIQQGFLSRAFQDALQSKLGFRSIADRMDFPARIGQTITDTRAGLLVPATTPLNPTANTNFDNGMSPDEWAVEQYTLSINQYGNTM</sequence>
<dbReference type="EMBL" id="NKTX01000216">
    <property type="protein sequence ID" value="PYD77313.1"/>
    <property type="molecule type" value="Genomic_DNA"/>
</dbReference>
<dbReference type="AlphaFoldDB" id="A0A318QWN6"/>